<reference evidence="3" key="1">
    <citation type="journal article" date="2019" name="Int. J. Syst. Evol. Microbiol.">
        <title>The Global Catalogue of Microorganisms (GCM) 10K type strain sequencing project: providing services to taxonomists for standard genome sequencing and annotation.</title>
        <authorList>
            <consortium name="The Broad Institute Genomics Platform"/>
            <consortium name="The Broad Institute Genome Sequencing Center for Infectious Disease"/>
            <person name="Wu L."/>
            <person name="Ma J."/>
        </authorList>
    </citation>
    <scope>NUCLEOTIDE SEQUENCE [LARGE SCALE GENOMIC DNA]</scope>
    <source>
        <strain evidence="3">KCTC 19812</strain>
    </source>
</reference>
<keyword evidence="3" id="KW-1185">Reference proteome</keyword>
<sequence length="251" mass="29335">MKKYLSIIDHRTYLVVLITIIVSFVTLKYDFSYNFDLTVISIAIVFPLVFTIRGAFRRRERALEYLAKFKAGLISLNSSFYENSKLEVAEKDEIFQVIHNINTYFLGYLGPESLNLDRTKEEIVKIFRFIDNRSDKFSYSSAMRCHGYLNDVHQSIEFLAAVKLHGTPLVIRAYTLIFIFIFPLIYTPAIYYNLNQSNDFHEPILVYTLAFLTSFILISLFNIQEQLENPFDQIGVDDIQLKGFQLDKNHM</sequence>
<dbReference type="PANTHER" id="PTHR36970">
    <property type="entry name" value="UNNAMED PRODUCT"/>
    <property type="match status" value="1"/>
</dbReference>
<feature type="transmembrane region" description="Helical" evidence="1">
    <location>
        <begin position="12"/>
        <end position="31"/>
    </location>
</feature>
<organism evidence="2 3">
    <name type="scientific">Shivajiella indica</name>
    <dbReference type="NCBI Taxonomy" id="872115"/>
    <lineage>
        <taxon>Bacteria</taxon>
        <taxon>Pseudomonadati</taxon>
        <taxon>Bacteroidota</taxon>
        <taxon>Cytophagia</taxon>
        <taxon>Cytophagales</taxon>
        <taxon>Cyclobacteriaceae</taxon>
        <taxon>Shivajiella</taxon>
    </lineage>
</organism>
<name>A0ABW5B243_9BACT</name>
<keyword evidence="1" id="KW-0472">Membrane</keyword>
<gene>
    <name evidence="2" type="ORF">ACFSKV_01180</name>
</gene>
<comment type="caution">
    <text evidence="2">The sequence shown here is derived from an EMBL/GenBank/DDBJ whole genome shotgun (WGS) entry which is preliminary data.</text>
</comment>
<feature type="transmembrane region" description="Helical" evidence="1">
    <location>
        <begin position="37"/>
        <end position="56"/>
    </location>
</feature>
<dbReference type="PANTHER" id="PTHR36970:SF1">
    <property type="entry name" value="BESTROPHIN HOMOLOG"/>
    <property type="match status" value="1"/>
</dbReference>
<evidence type="ECO:0008006" key="4">
    <source>
        <dbReference type="Google" id="ProtNLM"/>
    </source>
</evidence>
<dbReference type="Proteomes" id="UP001597414">
    <property type="component" value="Unassembled WGS sequence"/>
</dbReference>
<feature type="transmembrane region" description="Helical" evidence="1">
    <location>
        <begin position="173"/>
        <end position="192"/>
    </location>
</feature>
<dbReference type="RefSeq" id="WP_380799741.1">
    <property type="nucleotide sequence ID" value="NZ_JBHUIV010000003.1"/>
</dbReference>
<evidence type="ECO:0000313" key="2">
    <source>
        <dbReference type="EMBL" id="MFD2200158.1"/>
    </source>
</evidence>
<evidence type="ECO:0000256" key="1">
    <source>
        <dbReference type="SAM" id="Phobius"/>
    </source>
</evidence>
<keyword evidence="1" id="KW-1133">Transmembrane helix</keyword>
<feature type="transmembrane region" description="Helical" evidence="1">
    <location>
        <begin position="204"/>
        <end position="223"/>
    </location>
</feature>
<evidence type="ECO:0000313" key="3">
    <source>
        <dbReference type="Proteomes" id="UP001597414"/>
    </source>
</evidence>
<accession>A0ABW5B243</accession>
<keyword evidence="1" id="KW-0812">Transmembrane</keyword>
<dbReference type="EMBL" id="JBHUIV010000003">
    <property type="protein sequence ID" value="MFD2200158.1"/>
    <property type="molecule type" value="Genomic_DNA"/>
</dbReference>
<proteinExistence type="predicted"/>
<protein>
    <recommendedName>
        <fullName evidence="4">Type II secretion system protein GspF domain-containing protein</fullName>
    </recommendedName>
</protein>